<organism evidence="1">
    <name type="scientific">uncultured Caudovirales phage</name>
    <dbReference type="NCBI Taxonomy" id="2100421"/>
    <lineage>
        <taxon>Viruses</taxon>
        <taxon>Duplodnaviria</taxon>
        <taxon>Heunggongvirae</taxon>
        <taxon>Uroviricota</taxon>
        <taxon>Caudoviricetes</taxon>
        <taxon>Peduoviridae</taxon>
        <taxon>Maltschvirus</taxon>
        <taxon>Maltschvirus maltsch</taxon>
    </lineage>
</organism>
<evidence type="ECO:0000313" key="1">
    <source>
        <dbReference type="EMBL" id="CAB4125413.1"/>
    </source>
</evidence>
<protein>
    <recommendedName>
        <fullName evidence="2">DUF932 domain-containing protein</fullName>
    </recommendedName>
</protein>
<proteinExistence type="predicted"/>
<name>A0A6J5KWX3_9CAUD</name>
<gene>
    <name evidence="1" type="ORF">UFOVP54_133</name>
</gene>
<accession>A0A6J5KWX3</accession>
<dbReference type="InterPro" id="IPR026325">
    <property type="entry name" value="DUF932"/>
</dbReference>
<dbReference type="Pfam" id="PF06067">
    <property type="entry name" value="DUF932"/>
    <property type="match status" value="1"/>
</dbReference>
<sequence>MMSKFSTQLDSYLTKEQIKEVAPVVFATEPTNKNVSEKYLHVNTETVINDLAKLGWFPVTAMQRRTKPRKDGTPTIRSKHMVSFQNPDLMIKGKNGDDACPRIIVTNSHDGLSSFQFRVGIYRFVCSNGLVVADEEFSAFSIKHKGYTFEELQTVVASAVADLPNKIEVLNKMQARMLTAEEQRQLAIDAMALRSTNPDAKYDEASIEEVLTATRKEDEGDSLWLVFNRVQESIINGGYSAALRGAKVRKVKKIKSFERDLQVNQDLFKLATAFIN</sequence>
<reference evidence="1" key="1">
    <citation type="submission" date="2020-04" db="EMBL/GenBank/DDBJ databases">
        <authorList>
            <person name="Chiriac C."/>
            <person name="Salcher M."/>
            <person name="Ghai R."/>
            <person name="Kavagutti S V."/>
        </authorList>
    </citation>
    <scope>NUCLEOTIDE SEQUENCE</scope>
</reference>
<dbReference type="EMBL" id="LR796188">
    <property type="protein sequence ID" value="CAB4125413.1"/>
    <property type="molecule type" value="Genomic_DNA"/>
</dbReference>
<evidence type="ECO:0008006" key="2">
    <source>
        <dbReference type="Google" id="ProtNLM"/>
    </source>
</evidence>